<dbReference type="Gene3D" id="2.60.120.260">
    <property type="entry name" value="Galactose-binding domain-like"/>
    <property type="match status" value="1"/>
</dbReference>
<dbReference type="InterPro" id="IPR008979">
    <property type="entry name" value="Galactose-bd-like_sf"/>
</dbReference>
<dbReference type="PROSITE" id="PS50022">
    <property type="entry name" value="FA58C_3"/>
    <property type="match status" value="1"/>
</dbReference>
<dbReference type="SUPFAM" id="SSF49785">
    <property type="entry name" value="Galactose-binding domain-like"/>
    <property type="match status" value="1"/>
</dbReference>
<feature type="domain" description="F5/8 type C" evidence="2">
    <location>
        <begin position="132"/>
        <end position="269"/>
    </location>
</feature>
<evidence type="ECO:0000313" key="4">
    <source>
        <dbReference type="Proteomes" id="UP001190700"/>
    </source>
</evidence>
<dbReference type="PANTHER" id="PTHR24216">
    <property type="entry name" value="PAXILLIN-RELATED"/>
    <property type="match status" value="1"/>
</dbReference>
<evidence type="ECO:0000313" key="3">
    <source>
        <dbReference type="EMBL" id="KAK3268209.1"/>
    </source>
</evidence>
<dbReference type="PANTHER" id="PTHR24216:SF65">
    <property type="entry name" value="PAXILLIN-LIKE PROTEIN 1"/>
    <property type="match status" value="1"/>
</dbReference>
<dbReference type="Proteomes" id="UP001190700">
    <property type="component" value="Unassembled WGS sequence"/>
</dbReference>
<evidence type="ECO:0000259" key="2">
    <source>
        <dbReference type="PROSITE" id="PS50022"/>
    </source>
</evidence>
<comment type="caution">
    <text evidence="3">The sequence shown here is derived from an EMBL/GenBank/DDBJ whole genome shotgun (WGS) entry which is preliminary data.</text>
</comment>
<dbReference type="Pfam" id="PF00754">
    <property type="entry name" value="F5_F8_type_C"/>
    <property type="match status" value="1"/>
</dbReference>
<feature type="region of interest" description="Disordered" evidence="1">
    <location>
        <begin position="381"/>
        <end position="402"/>
    </location>
</feature>
<organism evidence="3 4">
    <name type="scientific">Cymbomonas tetramitiformis</name>
    <dbReference type="NCBI Taxonomy" id="36881"/>
    <lineage>
        <taxon>Eukaryota</taxon>
        <taxon>Viridiplantae</taxon>
        <taxon>Chlorophyta</taxon>
        <taxon>Pyramimonadophyceae</taxon>
        <taxon>Pyramimonadales</taxon>
        <taxon>Pyramimonadaceae</taxon>
        <taxon>Cymbomonas</taxon>
    </lineage>
</organism>
<evidence type="ECO:0000256" key="1">
    <source>
        <dbReference type="SAM" id="MobiDB-lite"/>
    </source>
</evidence>
<dbReference type="EMBL" id="LGRX02011961">
    <property type="protein sequence ID" value="KAK3268209.1"/>
    <property type="molecule type" value="Genomic_DNA"/>
</dbReference>
<name>A0AAE0FYJ1_9CHLO</name>
<sequence length="650" mass="69816">MSSSRLYYLQPDFDSSLHLYTQFSLSSLGQLLWTERSPDAYHKLVMNCSKRTVVFLVFTAILSLPCYDSAFHSSDSLESPAYAPEQPPTLPGRRLLCHAGGSDRKQCSTCMAYCGVCDPSCYLPPSPPIPASAAFPPGTPVNYALSSMGATATSSGAGCYNGYCGYGSEALDGVASTFWSDSGCQGRPSTAPGSHSWLQVDLGTERNIGRIEVLASPDMTYDLQAASEPDGPWAMVASHSCTACLKGDSAGHGEMTYSFPSVPARFVRMDITFSTRGGGAGACGWDCCLWATTVREFRVLPPASAPPTPPSPVSVPAPAPLPVFSMWFYGFYGFYGIDPIYDTRSEQLYPDKARSWEPGNPPHLPAPEFPPRHSLPTVPTVTSFPPTTQPSTPAPTLAPTRRPCAPVPESDLLAASFYGFYGLLNDFFVYEPEDFHPCLHFPPTTQPSTPAPTLAPTRRPCAPVPESNLLAAGFYGFYGLLNDVFVYEPEEDCEPLPLPTSPDTALSPPPPLPFPIYSPPLPSPHFPPPHPPISALPPLDIVTEPPPGPLQQVTLRQDGTYMQVSTSTRVARKRLPARPPPSMPPLRRLASIPVFDAGTRKGHGRVYSEHPDGGLAIGCEVLAAATWNWTHSGSGTIALCVCSASCAFTF</sequence>
<proteinExistence type="predicted"/>
<protein>
    <recommendedName>
        <fullName evidence="2">F5/8 type C domain-containing protein</fullName>
    </recommendedName>
</protein>
<gene>
    <name evidence="3" type="ORF">CYMTET_23280</name>
</gene>
<reference evidence="3 4" key="1">
    <citation type="journal article" date="2015" name="Genome Biol. Evol.">
        <title>Comparative Genomics of a Bacterivorous Green Alga Reveals Evolutionary Causalities and Consequences of Phago-Mixotrophic Mode of Nutrition.</title>
        <authorList>
            <person name="Burns J.A."/>
            <person name="Paasch A."/>
            <person name="Narechania A."/>
            <person name="Kim E."/>
        </authorList>
    </citation>
    <scope>NUCLEOTIDE SEQUENCE [LARGE SCALE GENOMIC DNA]</scope>
    <source>
        <strain evidence="3 4">PLY_AMNH</strain>
    </source>
</reference>
<keyword evidence="4" id="KW-1185">Reference proteome</keyword>
<accession>A0AAE0FYJ1</accession>
<dbReference type="AlphaFoldDB" id="A0AAE0FYJ1"/>
<dbReference type="InterPro" id="IPR000421">
    <property type="entry name" value="FA58C"/>
</dbReference>